<dbReference type="Proteomes" id="UP000503129">
    <property type="component" value="Chromosome"/>
</dbReference>
<proteinExistence type="predicted"/>
<sequence length="262" mass="30194">MQKFDEISLLGTRFHKIKVNELIEYAVQAAKLKKKTIIGHVNTRAMNFAYELPWYKDFLNKSDLVFCDGFGVLLGAKLCGGCVDSSHRMTCPDYIEDFARACDRENVSLFLLAGEPGTVDQAIAKLKVIAPNLRVKGHHGYFDKSGEENEFVIQQINQFKPDILYIGFGMPLQERWILNNSEKIETKVFLPLGACLDFYSGTVSRGPRWMTSSGLEWLTRLATQPKRLWKRYVLGNPLFFYRVLQQQLMKLFRKRSRTSSQY</sequence>
<gene>
    <name evidence="3" type="ORF">DP114_02625</name>
</gene>
<dbReference type="RefSeq" id="WP_169263079.1">
    <property type="nucleotide sequence ID" value="NZ_CAWOXK010000001.1"/>
</dbReference>
<dbReference type="CDD" id="cd06533">
    <property type="entry name" value="Glyco_transf_WecG_TagA"/>
    <property type="match status" value="1"/>
</dbReference>
<evidence type="ECO:0000313" key="4">
    <source>
        <dbReference type="Proteomes" id="UP000503129"/>
    </source>
</evidence>
<evidence type="ECO:0000313" key="3">
    <source>
        <dbReference type="EMBL" id="QDL06947.1"/>
    </source>
</evidence>
<dbReference type="GO" id="GO:0016758">
    <property type="term" value="F:hexosyltransferase activity"/>
    <property type="evidence" value="ECO:0007669"/>
    <property type="project" value="TreeGrafter"/>
</dbReference>
<dbReference type="KEGG" id="bsen:DP114_02625"/>
<keyword evidence="1" id="KW-0328">Glycosyltransferase</keyword>
<organism evidence="3 4">
    <name type="scientific">Brasilonema sennae CENA114</name>
    <dbReference type="NCBI Taxonomy" id="415709"/>
    <lineage>
        <taxon>Bacteria</taxon>
        <taxon>Bacillati</taxon>
        <taxon>Cyanobacteriota</taxon>
        <taxon>Cyanophyceae</taxon>
        <taxon>Nostocales</taxon>
        <taxon>Scytonemataceae</taxon>
        <taxon>Brasilonema</taxon>
        <taxon>Bromeliae group (in: Brasilonema)</taxon>
    </lineage>
</organism>
<keyword evidence="4" id="KW-1185">Reference proteome</keyword>
<evidence type="ECO:0000256" key="1">
    <source>
        <dbReference type="ARBA" id="ARBA00022676"/>
    </source>
</evidence>
<dbReference type="EMBL" id="CP030118">
    <property type="protein sequence ID" value="QDL06947.1"/>
    <property type="molecule type" value="Genomic_DNA"/>
</dbReference>
<dbReference type="Pfam" id="PF03808">
    <property type="entry name" value="Glyco_tran_WecG"/>
    <property type="match status" value="1"/>
</dbReference>
<keyword evidence="2 3" id="KW-0808">Transferase</keyword>
<dbReference type="NCBIfam" id="TIGR00696">
    <property type="entry name" value="wecG_tagA_cpsF"/>
    <property type="match status" value="1"/>
</dbReference>
<accession>A0A856MD32</accession>
<dbReference type="PANTHER" id="PTHR34136">
    <property type="match status" value="1"/>
</dbReference>
<evidence type="ECO:0000256" key="2">
    <source>
        <dbReference type="ARBA" id="ARBA00022679"/>
    </source>
</evidence>
<dbReference type="AlphaFoldDB" id="A0A856MD32"/>
<protein>
    <submittedName>
        <fullName evidence="3">Glycosyltransferase</fullName>
    </submittedName>
</protein>
<dbReference type="PANTHER" id="PTHR34136:SF1">
    <property type="entry name" value="UDP-N-ACETYL-D-MANNOSAMINURONIC ACID TRANSFERASE"/>
    <property type="match status" value="1"/>
</dbReference>
<name>A0A856MD32_9CYAN</name>
<reference evidence="3 4" key="1">
    <citation type="submission" date="2018-06" db="EMBL/GenBank/DDBJ databases">
        <title>Comparative genomics of Brasilonema spp. strains.</title>
        <authorList>
            <person name="Alvarenga D.O."/>
            <person name="Fiore M.F."/>
            <person name="Varani A.M."/>
        </authorList>
    </citation>
    <scope>NUCLEOTIDE SEQUENCE [LARGE SCALE GENOMIC DNA]</scope>
    <source>
        <strain evidence="3 4">CENA114</strain>
    </source>
</reference>
<dbReference type="InterPro" id="IPR004629">
    <property type="entry name" value="WecG_TagA_CpsF"/>
</dbReference>